<accession>A0A848DNK5</accession>
<dbReference type="InterPro" id="IPR000415">
    <property type="entry name" value="Nitroreductase-like"/>
</dbReference>
<dbReference type="Gene3D" id="3.40.109.10">
    <property type="entry name" value="NADH Oxidase"/>
    <property type="match status" value="1"/>
</dbReference>
<reference evidence="1 2" key="1">
    <citation type="submission" date="2020-04" db="EMBL/GenBank/DDBJ databases">
        <authorList>
            <person name="Klaysubun C."/>
            <person name="Duangmal K."/>
            <person name="Lipun K."/>
        </authorList>
    </citation>
    <scope>NUCLEOTIDE SEQUENCE [LARGE SCALE GENOMIC DNA]</scope>
    <source>
        <strain evidence="1 2">DSM 45300</strain>
    </source>
</reference>
<organism evidence="1 2">
    <name type="scientific">Pseudonocardia bannensis</name>
    <dbReference type="NCBI Taxonomy" id="630973"/>
    <lineage>
        <taxon>Bacteria</taxon>
        <taxon>Bacillati</taxon>
        <taxon>Actinomycetota</taxon>
        <taxon>Actinomycetes</taxon>
        <taxon>Pseudonocardiales</taxon>
        <taxon>Pseudonocardiaceae</taxon>
        <taxon>Pseudonocardia</taxon>
    </lineage>
</organism>
<name>A0A848DNK5_9PSEU</name>
<sequence length="313" mass="33639">MSTEAIRCVDRLPGADAMRRAVELALRAPSVQNSQPWRWRVRRGSVELHADDGRHRSAEDPDRRDLVISCGAALHHLRVALAGAGWACRVTRLPDPGEPAHLATVEAVPGLPDRADAQLRPMIDRRRTDRRRFGLRPVRRALLDTLRERAAAEGTGLHPLTCDAALARLDAALAEAATRIRYVIGTPDELTVWPEPGATPLQDRPPDHRRAEARAIGAAAADGSCLLVLTTPADSIADRLATGEAASAVLLTATGLGLASTLLSQALTTTRARRPDAPAEHPQVAVRVGWPTDGAARLPATPRRLLDSVLLPD</sequence>
<comment type="caution">
    <text evidence="1">The sequence shown here is derived from an EMBL/GenBank/DDBJ whole genome shotgun (WGS) entry which is preliminary data.</text>
</comment>
<gene>
    <name evidence="1" type="ORF">HF519_21300</name>
</gene>
<evidence type="ECO:0000313" key="1">
    <source>
        <dbReference type="EMBL" id="NMH94066.1"/>
    </source>
</evidence>
<dbReference type="AlphaFoldDB" id="A0A848DNK5"/>
<dbReference type="InterPro" id="IPR050627">
    <property type="entry name" value="Nitroreductase/BluB"/>
</dbReference>
<dbReference type="GO" id="GO:0016491">
    <property type="term" value="F:oxidoreductase activity"/>
    <property type="evidence" value="ECO:0007669"/>
    <property type="project" value="InterPro"/>
</dbReference>
<dbReference type="Proteomes" id="UP000586918">
    <property type="component" value="Unassembled WGS sequence"/>
</dbReference>
<dbReference type="PANTHER" id="PTHR23026">
    <property type="entry name" value="NADPH NITROREDUCTASE"/>
    <property type="match status" value="1"/>
</dbReference>
<dbReference type="RefSeq" id="WP_169414759.1">
    <property type="nucleotide sequence ID" value="NZ_JAAXKZ010000093.1"/>
</dbReference>
<dbReference type="EMBL" id="JAAXKZ010000093">
    <property type="protein sequence ID" value="NMH94066.1"/>
    <property type="molecule type" value="Genomic_DNA"/>
</dbReference>
<protein>
    <submittedName>
        <fullName evidence="1">NAD(P)H nitroreductase</fullName>
    </submittedName>
</protein>
<dbReference type="PANTHER" id="PTHR23026:SF123">
    <property type="entry name" value="NAD(P)H NITROREDUCTASE RV3131-RELATED"/>
    <property type="match status" value="1"/>
</dbReference>
<keyword evidence="2" id="KW-1185">Reference proteome</keyword>
<dbReference type="NCBIfam" id="NF047509">
    <property type="entry name" value="Rv3131_FMN_oxido"/>
    <property type="match status" value="1"/>
</dbReference>
<proteinExistence type="predicted"/>
<dbReference type="SUPFAM" id="SSF55469">
    <property type="entry name" value="FMN-dependent nitroreductase-like"/>
    <property type="match status" value="1"/>
</dbReference>
<evidence type="ECO:0000313" key="2">
    <source>
        <dbReference type="Proteomes" id="UP000586918"/>
    </source>
</evidence>